<evidence type="ECO:0000313" key="2">
    <source>
        <dbReference type="EMBL" id="KIM53752.1"/>
    </source>
</evidence>
<dbReference type="Proteomes" id="UP000053989">
    <property type="component" value="Unassembled WGS sequence"/>
</dbReference>
<reference evidence="1 3" key="1">
    <citation type="submission" date="2014-04" db="EMBL/GenBank/DDBJ databases">
        <authorList>
            <consortium name="DOE Joint Genome Institute"/>
            <person name="Kuo A."/>
            <person name="Kohler A."/>
            <person name="Nagy L.G."/>
            <person name="Floudas D."/>
            <person name="Copeland A."/>
            <person name="Barry K.W."/>
            <person name="Cichocki N."/>
            <person name="Veneault-Fourrey C."/>
            <person name="LaButti K."/>
            <person name="Lindquist E.A."/>
            <person name="Lipzen A."/>
            <person name="Lundell T."/>
            <person name="Morin E."/>
            <person name="Murat C."/>
            <person name="Sun H."/>
            <person name="Tunlid A."/>
            <person name="Henrissat B."/>
            <person name="Grigoriev I.V."/>
            <person name="Hibbett D.S."/>
            <person name="Martin F."/>
            <person name="Nordberg H.P."/>
            <person name="Cantor M.N."/>
            <person name="Hua S.X."/>
        </authorList>
    </citation>
    <scope>NUCLEOTIDE SEQUENCE [LARGE SCALE GENOMIC DNA]</scope>
    <source>
        <strain evidence="1 3">Foug A</strain>
    </source>
</reference>
<dbReference type="EMBL" id="KN822172">
    <property type="protein sequence ID" value="KIM53752.1"/>
    <property type="molecule type" value="Genomic_DNA"/>
</dbReference>
<accession>A0A0C2YLE2</accession>
<dbReference type="OrthoDB" id="2684800at2759"/>
<dbReference type="HOGENOM" id="CLU_144955_1_1_1"/>
<protein>
    <submittedName>
        <fullName evidence="1">Uncharacterized protein</fullName>
    </submittedName>
</protein>
<keyword evidence="3" id="KW-1185">Reference proteome</keyword>
<organism evidence="1 3">
    <name type="scientific">Scleroderma citrinum Foug A</name>
    <dbReference type="NCBI Taxonomy" id="1036808"/>
    <lineage>
        <taxon>Eukaryota</taxon>
        <taxon>Fungi</taxon>
        <taxon>Dikarya</taxon>
        <taxon>Basidiomycota</taxon>
        <taxon>Agaricomycotina</taxon>
        <taxon>Agaricomycetes</taxon>
        <taxon>Agaricomycetidae</taxon>
        <taxon>Boletales</taxon>
        <taxon>Sclerodermatineae</taxon>
        <taxon>Sclerodermataceae</taxon>
        <taxon>Scleroderma</taxon>
    </lineage>
</organism>
<proteinExistence type="predicted"/>
<dbReference type="AlphaFoldDB" id="A0A0C2YLE2"/>
<name>A0A0C2YLE2_9AGAM</name>
<dbReference type="EMBL" id="KN822386">
    <property type="protein sequence ID" value="KIM50548.1"/>
    <property type="molecule type" value="Genomic_DNA"/>
</dbReference>
<reference evidence="1" key="3">
    <citation type="submission" date="2015-02" db="EMBL/GenBank/DDBJ databases">
        <title>Evolutionary Origins and Diversification of the Mycorrhizal Mutualists.</title>
        <authorList>
            <consortium name="DOE Joint Genome Institute"/>
            <consortium name="Mycorrhizal Genomics Consortium"/>
            <person name="Kohler A."/>
            <person name="Kuo A."/>
            <person name="Nagy L.G."/>
            <person name="Floudas D."/>
            <person name="Copeland A."/>
            <person name="Barry K.W."/>
            <person name="Cichocki N."/>
            <person name="Veneault-Fourrey C."/>
            <person name="LaButti K."/>
            <person name="Lindquist E.A."/>
            <person name="Lipzen A."/>
            <person name="Lundell T."/>
            <person name="Morin E."/>
            <person name="Murat C."/>
            <person name="Riley R."/>
            <person name="Ohm R."/>
            <person name="Sun H."/>
            <person name="Tunlid A."/>
            <person name="Henrissat B."/>
            <person name="Grigoriev I.V."/>
            <person name="Hibbett D.S."/>
            <person name="Martin F."/>
        </authorList>
    </citation>
    <scope>NUCLEOTIDE SEQUENCE</scope>
    <source>
        <strain evidence="1 3">Foug A</strain>
    </source>
</reference>
<evidence type="ECO:0000313" key="1">
    <source>
        <dbReference type="EMBL" id="KIM50548.1"/>
    </source>
</evidence>
<reference evidence="3" key="2">
    <citation type="submission" date="2015-01" db="EMBL/GenBank/DDBJ databases">
        <title>Evolutionary Origins and Diversification of the Mycorrhizal Mutualists.</title>
        <authorList>
            <consortium name="DOE Joint Genome Institute"/>
            <consortium name="Mycorrhizal Genomics Consortium"/>
            <person name="Kohler A."/>
            <person name="Kuo A."/>
            <person name="Nagy L.G."/>
            <person name="Floudas D."/>
            <person name="Copeland A."/>
            <person name="Barry K.W."/>
            <person name="Cichocki N."/>
            <person name="Veneault-Fourrey C."/>
            <person name="LaButti K."/>
            <person name="Lindquist E.A."/>
            <person name="Lipzen A."/>
            <person name="Lundell T."/>
            <person name="Morin E."/>
            <person name="Murat C."/>
            <person name="Riley R."/>
            <person name="Ohm R."/>
            <person name="Sun H."/>
            <person name="Tunlid A."/>
            <person name="Henrissat B."/>
            <person name="Grigoriev I.V."/>
            <person name="Hibbett D.S."/>
            <person name="Martin F."/>
        </authorList>
    </citation>
    <scope>NUCLEOTIDE SEQUENCE [LARGE SCALE GENOMIC DNA]</scope>
    <source>
        <strain evidence="3">Foug A</strain>
    </source>
</reference>
<gene>
    <name evidence="2" type="ORF">SCLCIDRAFT_1222554</name>
    <name evidence="1" type="ORF">SCLCIDRAFT_1225278</name>
</gene>
<evidence type="ECO:0000313" key="3">
    <source>
        <dbReference type="Proteomes" id="UP000053989"/>
    </source>
</evidence>
<sequence length="93" mass="10472">MVPPSIVSSMYQCIVHGVGCLIVYEYSYFCLQGQGNLQDVIALGVKQYEDSGTQASVFQDLQQVFQAHDNNDVTMQPLILDIILRNHMSKQFT</sequence>